<feature type="region of interest" description="Disordered" evidence="14">
    <location>
        <begin position="64"/>
        <end position="87"/>
    </location>
</feature>
<evidence type="ECO:0000256" key="11">
    <source>
        <dbReference type="ARBA" id="ARBA00023128"/>
    </source>
</evidence>
<evidence type="ECO:0000256" key="3">
    <source>
        <dbReference type="ARBA" id="ARBA00022448"/>
    </source>
</evidence>
<evidence type="ECO:0000256" key="6">
    <source>
        <dbReference type="ARBA" id="ARBA00022737"/>
    </source>
</evidence>
<sequence>MFGLMAGLTLVFDWGNIWDHFIPDSITEPIEEKRKQLGRVIKKICGVKRVDALTIQPTISAAIAEAETSPSSGNSDTKGEHKSHKKNRFRDRKIIEYENRIRLYSNPDKVFRYFASLKIIYEQNESEIYMTPDDFLRALTPGIKQPDGLGLDRFRRIDLSKVSFQDSDLSAMLSDVLLIGNKDLAYGLKPESIFYKLSNYGLINYSDFLFLLTVISVSKRHFEIAFRMFDLNGDGNVEYDEFEKVQNAILAQTCVSSALAKYFFGEDLKQKLTIEKFLDFQQLLQTELLTLEFERKKPNPITGRIKESEFAELLIAYAGLTEKRKNKMLQRVKKRFGKDEDGLSEEGITLDDYLSVSSALAKYFFGEDLKQKLTIEKFLDFQQLLQTELLTLEFERKKPNPITGRIKESEFAELLIAYAGLTEKRKSKMLQRVKKRFGKDEDGLSEEGITLDDYLSLYSFLQNINDVDIALAVFNIAGASIDQATLKHVAKTVVHVHLRDHLVEVLFTLFDENQDGQLSNREFIAVMKERLRRGLTKPKDTGFFKLLHAIWNSLKFDL</sequence>
<keyword evidence="17" id="KW-1185">Reference proteome</keyword>
<evidence type="ECO:0000256" key="7">
    <source>
        <dbReference type="ARBA" id="ARBA00022792"/>
    </source>
</evidence>
<dbReference type="AlphaFoldDB" id="A0A7R9Q1R6"/>
<organism evidence="16">
    <name type="scientific">Medioppia subpectinata</name>
    <dbReference type="NCBI Taxonomy" id="1979941"/>
    <lineage>
        <taxon>Eukaryota</taxon>
        <taxon>Metazoa</taxon>
        <taxon>Ecdysozoa</taxon>
        <taxon>Arthropoda</taxon>
        <taxon>Chelicerata</taxon>
        <taxon>Arachnida</taxon>
        <taxon>Acari</taxon>
        <taxon>Acariformes</taxon>
        <taxon>Sarcoptiformes</taxon>
        <taxon>Oribatida</taxon>
        <taxon>Brachypylina</taxon>
        <taxon>Oppioidea</taxon>
        <taxon>Oppiidae</taxon>
        <taxon>Medioppia</taxon>
    </lineage>
</organism>
<comment type="similarity">
    <text evidence="13">Belongs to the MICU1 family. MICU1 subfamily.</text>
</comment>
<evidence type="ECO:0000256" key="9">
    <source>
        <dbReference type="ARBA" id="ARBA00022946"/>
    </source>
</evidence>
<keyword evidence="11" id="KW-0496">Mitochondrion</keyword>
<evidence type="ECO:0000256" key="14">
    <source>
        <dbReference type="SAM" id="MobiDB-lite"/>
    </source>
</evidence>
<evidence type="ECO:0000313" key="16">
    <source>
        <dbReference type="EMBL" id="CAD7629104.1"/>
    </source>
</evidence>
<dbReference type="SMART" id="SM00054">
    <property type="entry name" value="EFh"/>
    <property type="match status" value="2"/>
</dbReference>
<evidence type="ECO:0000256" key="8">
    <source>
        <dbReference type="ARBA" id="ARBA00022837"/>
    </source>
</evidence>
<dbReference type="SUPFAM" id="SSF47473">
    <property type="entry name" value="EF-hand"/>
    <property type="match status" value="2"/>
</dbReference>
<dbReference type="Pfam" id="PF13202">
    <property type="entry name" value="EF-hand_5"/>
    <property type="match status" value="1"/>
</dbReference>
<evidence type="ECO:0000259" key="15">
    <source>
        <dbReference type="PROSITE" id="PS50222"/>
    </source>
</evidence>
<dbReference type="EMBL" id="CAJPIZ010006446">
    <property type="protein sequence ID" value="CAG2109534.1"/>
    <property type="molecule type" value="Genomic_DNA"/>
</dbReference>
<dbReference type="OrthoDB" id="10056860at2759"/>
<dbReference type="PROSITE" id="PS50222">
    <property type="entry name" value="EF_HAND_2"/>
    <property type="match status" value="2"/>
</dbReference>
<accession>A0A7R9Q1R6</accession>
<evidence type="ECO:0000313" key="17">
    <source>
        <dbReference type="Proteomes" id="UP000759131"/>
    </source>
</evidence>
<keyword evidence="9" id="KW-0809">Transit peptide</keyword>
<dbReference type="InterPro" id="IPR039800">
    <property type="entry name" value="MICU1/2/3"/>
</dbReference>
<reference evidence="16" key="1">
    <citation type="submission" date="2020-11" db="EMBL/GenBank/DDBJ databases">
        <authorList>
            <person name="Tran Van P."/>
        </authorList>
    </citation>
    <scope>NUCLEOTIDE SEQUENCE</scope>
</reference>
<comment type="subcellular location">
    <subcellularLocation>
        <location evidence="1">Mitochondrion inner membrane</location>
    </subcellularLocation>
    <subcellularLocation>
        <location evidence="2">Mitochondrion intermembrane space</location>
    </subcellularLocation>
</comment>
<dbReference type="EMBL" id="OC861021">
    <property type="protein sequence ID" value="CAD7629104.1"/>
    <property type="molecule type" value="Genomic_DNA"/>
</dbReference>
<dbReference type="InterPro" id="IPR011992">
    <property type="entry name" value="EF-hand-dom_pair"/>
</dbReference>
<keyword evidence="3" id="KW-0813">Transport</keyword>
<keyword evidence="7" id="KW-0999">Mitochondrion inner membrane</keyword>
<dbReference type="InterPro" id="IPR018247">
    <property type="entry name" value="EF_Hand_1_Ca_BS"/>
</dbReference>
<evidence type="ECO:0000256" key="13">
    <source>
        <dbReference type="ARBA" id="ARBA00038333"/>
    </source>
</evidence>
<dbReference type="GO" id="GO:0036444">
    <property type="term" value="P:calcium import into the mitochondrion"/>
    <property type="evidence" value="ECO:0007669"/>
    <property type="project" value="TreeGrafter"/>
</dbReference>
<dbReference type="CDD" id="cd15900">
    <property type="entry name" value="EFh_MICU"/>
    <property type="match status" value="1"/>
</dbReference>
<dbReference type="Proteomes" id="UP000759131">
    <property type="component" value="Unassembled WGS sequence"/>
</dbReference>
<gene>
    <name evidence="16" type="ORF">OSB1V03_LOCUS9521</name>
</gene>
<dbReference type="Pfam" id="PF13833">
    <property type="entry name" value="EF-hand_8"/>
    <property type="match status" value="1"/>
</dbReference>
<keyword evidence="10" id="KW-0406">Ion transport</keyword>
<dbReference type="GO" id="GO:1990246">
    <property type="term" value="C:uniplex complex"/>
    <property type="evidence" value="ECO:0007669"/>
    <property type="project" value="TreeGrafter"/>
</dbReference>
<evidence type="ECO:0000256" key="4">
    <source>
        <dbReference type="ARBA" id="ARBA00022568"/>
    </source>
</evidence>
<keyword evidence="5" id="KW-0479">Metal-binding</keyword>
<feature type="domain" description="EF-hand" evidence="15">
    <location>
        <begin position="217"/>
        <end position="252"/>
    </location>
</feature>
<dbReference type="GO" id="GO:0005509">
    <property type="term" value="F:calcium ion binding"/>
    <property type="evidence" value="ECO:0007669"/>
    <property type="project" value="InterPro"/>
</dbReference>
<evidence type="ECO:0000256" key="5">
    <source>
        <dbReference type="ARBA" id="ARBA00022723"/>
    </source>
</evidence>
<keyword evidence="8" id="KW-0106">Calcium</keyword>
<dbReference type="GO" id="GO:0051560">
    <property type="term" value="P:mitochondrial calcium ion homeostasis"/>
    <property type="evidence" value="ECO:0007669"/>
    <property type="project" value="TreeGrafter"/>
</dbReference>
<dbReference type="PANTHER" id="PTHR12294:SF1">
    <property type="entry name" value="CALCIUM UPTAKE PROTEIN 1, MITOCHONDRIAL"/>
    <property type="match status" value="1"/>
</dbReference>
<keyword evidence="12" id="KW-0472">Membrane</keyword>
<dbReference type="PANTHER" id="PTHR12294">
    <property type="entry name" value="EF HAND DOMAIN FAMILY A1,A2-RELATED"/>
    <property type="match status" value="1"/>
</dbReference>
<evidence type="ECO:0000256" key="12">
    <source>
        <dbReference type="ARBA" id="ARBA00023136"/>
    </source>
</evidence>
<keyword evidence="6" id="KW-0677">Repeat</keyword>
<dbReference type="InterPro" id="IPR002048">
    <property type="entry name" value="EF_hand_dom"/>
</dbReference>
<proteinExistence type="inferred from homology"/>
<dbReference type="PROSITE" id="PS00018">
    <property type="entry name" value="EF_HAND_1"/>
    <property type="match status" value="2"/>
</dbReference>
<evidence type="ECO:0000256" key="2">
    <source>
        <dbReference type="ARBA" id="ARBA00004569"/>
    </source>
</evidence>
<dbReference type="Gene3D" id="1.10.238.10">
    <property type="entry name" value="EF-hand"/>
    <property type="match status" value="2"/>
</dbReference>
<protein>
    <recommendedName>
        <fullName evidence="15">EF-hand domain-containing protein</fullName>
    </recommendedName>
</protein>
<feature type="domain" description="EF-hand" evidence="15">
    <location>
        <begin position="498"/>
        <end position="533"/>
    </location>
</feature>
<name>A0A7R9Q1R6_9ACAR</name>
<dbReference type="GO" id="GO:0005758">
    <property type="term" value="C:mitochondrial intermembrane space"/>
    <property type="evidence" value="ECO:0007669"/>
    <property type="project" value="UniProtKB-SubCell"/>
</dbReference>
<keyword evidence="4" id="KW-0109">Calcium transport</keyword>
<evidence type="ECO:0000256" key="1">
    <source>
        <dbReference type="ARBA" id="ARBA00004273"/>
    </source>
</evidence>
<evidence type="ECO:0000256" key="10">
    <source>
        <dbReference type="ARBA" id="ARBA00023065"/>
    </source>
</evidence>